<reference evidence="1" key="1">
    <citation type="submission" date="2018-05" db="EMBL/GenBank/DDBJ databases">
        <authorList>
            <person name="Lanie J.A."/>
            <person name="Ng W.-L."/>
            <person name="Kazmierczak K.M."/>
            <person name="Andrzejewski T.M."/>
            <person name="Davidsen T.M."/>
            <person name="Wayne K.J."/>
            <person name="Tettelin H."/>
            <person name="Glass J.I."/>
            <person name="Rusch D."/>
            <person name="Podicherti R."/>
            <person name="Tsui H.-C.T."/>
            <person name="Winkler M.E."/>
        </authorList>
    </citation>
    <scope>NUCLEOTIDE SEQUENCE</scope>
</reference>
<evidence type="ECO:0000313" key="1">
    <source>
        <dbReference type="EMBL" id="SVD41925.1"/>
    </source>
</evidence>
<dbReference type="AlphaFoldDB" id="A0A382V7A7"/>
<dbReference type="EMBL" id="UINC01149443">
    <property type="protein sequence ID" value="SVD41925.1"/>
    <property type="molecule type" value="Genomic_DNA"/>
</dbReference>
<sequence length="27" mass="3085">MNEGPGLKKLTLGPQYPWLDMRLPEEA</sequence>
<protein>
    <submittedName>
        <fullName evidence="1">Uncharacterized protein</fullName>
    </submittedName>
</protein>
<proteinExistence type="predicted"/>
<feature type="non-terminal residue" evidence="1">
    <location>
        <position position="27"/>
    </location>
</feature>
<gene>
    <name evidence="1" type="ORF">METZ01_LOCUS394779</name>
</gene>
<name>A0A382V7A7_9ZZZZ</name>
<organism evidence="1">
    <name type="scientific">marine metagenome</name>
    <dbReference type="NCBI Taxonomy" id="408172"/>
    <lineage>
        <taxon>unclassified sequences</taxon>
        <taxon>metagenomes</taxon>
        <taxon>ecological metagenomes</taxon>
    </lineage>
</organism>
<accession>A0A382V7A7</accession>